<keyword evidence="1 3" id="KW-0245">EGF-like domain</keyword>
<dbReference type="EMBL" id="MNPL01028676">
    <property type="protein sequence ID" value="OQR67485.1"/>
    <property type="molecule type" value="Genomic_DNA"/>
</dbReference>
<dbReference type="OrthoDB" id="14563at2759"/>
<dbReference type="FunFam" id="2.10.25.10:FF:000232">
    <property type="entry name" value="thrombospondin-3 isoform X1"/>
    <property type="match status" value="1"/>
</dbReference>
<dbReference type="SMART" id="SM00181">
    <property type="entry name" value="EGF"/>
    <property type="match status" value="3"/>
</dbReference>
<dbReference type="Proteomes" id="UP000192247">
    <property type="component" value="Unassembled WGS sequence"/>
</dbReference>
<proteinExistence type="predicted"/>
<dbReference type="PROSITE" id="PS50026">
    <property type="entry name" value="EGF_3"/>
    <property type="match status" value="2"/>
</dbReference>
<dbReference type="PROSITE" id="PS01187">
    <property type="entry name" value="EGF_CA"/>
    <property type="match status" value="1"/>
</dbReference>
<evidence type="ECO:0000256" key="2">
    <source>
        <dbReference type="ARBA" id="ARBA00023157"/>
    </source>
</evidence>
<evidence type="ECO:0000256" key="1">
    <source>
        <dbReference type="ARBA" id="ARBA00022536"/>
    </source>
</evidence>
<name>A0A1V9X1L4_9ACAR</name>
<reference evidence="6 7" key="1">
    <citation type="journal article" date="2017" name="Gigascience">
        <title>Draft genome of the honey bee ectoparasitic mite, Tropilaelaps mercedesae, is shaped by the parasitic life history.</title>
        <authorList>
            <person name="Dong X."/>
            <person name="Armstrong S.D."/>
            <person name="Xia D."/>
            <person name="Makepeace B.L."/>
            <person name="Darby A.C."/>
            <person name="Kadowaki T."/>
        </authorList>
    </citation>
    <scope>NUCLEOTIDE SEQUENCE [LARGE SCALE GENOMIC DNA]</scope>
    <source>
        <strain evidence="6">Wuxi-XJTLU</strain>
    </source>
</reference>
<keyword evidence="7" id="KW-1185">Reference proteome</keyword>
<feature type="chain" id="PRO_5012574028" evidence="4">
    <location>
        <begin position="19"/>
        <end position="535"/>
    </location>
</feature>
<dbReference type="CDD" id="cd00054">
    <property type="entry name" value="EGF_CA"/>
    <property type="match status" value="2"/>
</dbReference>
<dbReference type="GO" id="GO:0005509">
    <property type="term" value="F:calcium ion binding"/>
    <property type="evidence" value="ECO:0007669"/>
    <property type="project" value="InterPro"/>
</dbReference>
<evidence type="ECO:0000259" key="5">
    <source>
        <dbReference type="PROSITE" id="PS50026"/>
    </source>
</evidence>
<dbReference type="SMART" id="SM00179">
    <property type="entry name" value="EGF_CA"/>
    <property type="match status" value="2"/>
</dbReference>
<evidence type="ECO:0000256" key="3">
    <source>
        <dbReference type="PROSITE-ProRule" id="PRU00076"/>
    </source>
</evidence>
<dbReference type="PANTHER" id="PTHR10199">
    <property type="entry name" value="THROMBOSPONDIN"/>
    <property type="match status" value="1"/>
</dbReference>
<protein>
    <submittedName>
        <fullName evidence="6">Thrombospondin-4-like</fullName>
    </submittedName>
</protein>
<dbReference type="InterPro" id="IPR000742">
    <property type="entry name" value="EGF"/>
</dbReference>
<evidence type="ECO:0000313" key="7">
    <source>
        <dbReference type="Proteomes" id="UP000192247"/>
    </source>
</evidence>
<dbReference type="SUPFAM" id="SSF57196">
    <property type="entry name" value="EGF/Laminin"/>
    <property type="match status" value="1"/>
</dbReference>
<dbReference type="Gene3D" id="2.10.25.10">
    <property type="entry name" value="Laminin"/>
    <property type="match status" value="3"/>
</dbReference>
<dbReference type="InterPro" id="IPR049883">
    <property type="entry name" value="NOTCH1_EGF-like"/>
</dbReference>
<gene>
    <name evidence="6" type="ORF">BIW11_13493</name>
</gene>
<feature type="signal peptide" evidence="4">
    <location>
        <begin position="1"/>
        <end position="18"/>
    </location>
</feature>
<dbReference type="PROSITE" id="PS01186">
    <property type="entry name" value="EGF_2"/>
    <property type="match status" value="1"/>
</dbReference>
<dbReference type="AlphaFoldDB" id="A0A1V9X1L4"/>
<feature type="domain" description="EGF-like" evidence="5">
    <location>
        <begin position="280"/>
        <end position="318"/>
    </location>
</feature>
<dbReference type="InterPro" id="IPR018097">
    <property type="entry name" value="EGF_Ca-bd_CS"/>
</dbReference>
<keyword evidence="4" id="KW-0732">Signal</keyword>
<evidence type="ECO:0000256" key="4">
    <source>
        <dbReference type="SAM" id="SignalP"/>
    </source>
</evidence>
<feature type="disulfide bond" evidence="3">
    <location>
        <begin position="389"/>
        <end position="406"/>
    </location>
</feature>
<feature type="domain" description="EGF-like" evidence="5">
    <location>
        <begin position="379"/>
        <end position="420"/>
    </location>
</feature>
<dbReference type="InParanoid" id="A0A1V9X1L4"/>
<sequence length="535" mass="58690">MWWWLPIALSVMVESAKQKSENTYLQSDHNKAIYLHSIIRSNQSAVLVLRNPVIRHTLTDQTILDIFMVPSRDGLTLSIENKKNIRLAANNFQGKKAYVSGPHKALPKEIIITVKAACDKLINKVELYFDCVQQREMALNIPLFTPAQNAQLIRVMRDRKVTLEIYANVSDVAVVSRFCKTSREPGIARFTQPKHDFQITEPAESINWVRPKPFVVSSHDRQPSCAASCSPELSELKSILSGLRSVIEAQTKATNQLRQMLERCGHCPDGMTGNGTHCDDFDECTLGNPCFPGVNCINLRPGFSCGPCPRGYTGRPLEGIGADSIRLHKQQCFDVNECDDGNNGGCVENSVCINTQGGFRCGDCIEGFVGNQTAGCRTTPGLCPDSTECDGNAECYMRRGHTRFQCRCKIGFAGDGRLCAPDRDIDGWPDYALPCFDKSALDSVTGLPKFDCVDLPAASESEIEEFGRIVDVGADSTGVSSEDKAVTGVRSGCMLDVPRCRRVVDLCNVVVRRVVSRLALVIGPTDGRGLDEGLG</sequence>
<dbReference type="PANTHER" id="PTHR10199:SF100">
    <property type="entry name" value="THROMBOSPONDIN, ISOFORM A"/>
    <property type="match status" value="1"/>
</dbReference>
<dbReference type="Pfam" id="PF07645">
    <property type="entry name" value="EGF_CA"/>
    <property type="match status" value="2"/>
</dbReference>
<evidence type="ECO:0000313" key="6">
    <source>
        <dbReference type="EMBL" id="OQR67485.1"/>
    </source>
</evidence>
<keyword evidence="2 3" id="KW-1015">Disulfide bond</keyword>
<comment type="caution">
    <text evidence="3">Lacks conserved residue(s) required for the propagation of feature annotation.</text>
</comment>
<dbReference type="InterPro" id="IPR001881">
    <property type="entry name" value="EGF-like_Ca-bd_dom"/>
</dbReference>
<dbReference type="FunFam" id="2.10.25.10:FF:000025">
    <property type="entry name" value="Thrombospondin 3"/>
    <property type="match status" value="1"/>
</dbReference>
<organism evidence="6 7">
    <name type="scientific">Tropilaelaps mercedesae</name>
    <dbReference type="NCBI Taxonomy" id="418985"/>
    <lineage>
        <taxon>Eukaryota</taxon>
        <taxon>Metazoa</taxon>
        <taxon>Ecdysozoa</taxon>
        <taxon>Arthropoda</taxon>
        <taxon>Chelicerata</taxon>
        <taxon>Arachnida</taxon>
        <taxon>Acari</taxon>
        <taxon>Parasitiformes</taxon>
        <taxon>Mesostigmata</taxon>
        <taxon>Gamasina</taxon>
        <taxon>Dermanyssoidea</taxon>
        <taxon>Laelapidae</taxon>
        <taxon>Tropilaelaps</taxon>
    </lineage>
</organism>
<comment type="caution">
    <text evidence="6">The sequence shown here is derived from an EMBL/GenBank/DDBJ whole genome shotgun (WGS) entry which is preliminary data.</text>
</comment>
<accession>A0A1V9X1L4</accession>